<evidence type="ECO:0000256" key="1">
    <source>
        <dbReference type="ARBA" id="ARBA00022801"/>
    </source>
</evidence>
<dbReference type="EMBL" id="JAGUCO010000013">
    <property type="protein sequence ID" value="MBS2099678.1"/>
    <property type="molecule type" value="Genomic_DNA"/>
</dbReference>
<gene>
    <name evidence="4" type="ORF">KEM10_15385</name>
</gene>
<dbReference type="Gene3D" id="3.40.50.1820">
    <property type="entry name" value="alpha/beta hydrolase"/>
    <property type="match status" value="1"/>
</dbReference>
<evidence type="ECO:0000313" key="4">
    <source>
        <dbReference type="EMBL" id="MBS2099678.1"/>
    </source>
</evidence>
<feature type="chain" id="PRO_5046781435" evidence="2">
    <location>
        <begin position="23"/>
        <end position="298"/>
    </location>
</feature>
<dbReference type="PANTHER" id="PTHR48081:SF6">
    <property type="entry name" value="PEPTIDASE S9 PROLYL OLIGOPEPTIDASE CATALYTIC DOMAIN-CONTAINING PROTEIN"/>
    <property type="match status" value="1"/>
</dbReference>
<dbReference type="Pfam" id="PF20434">
    <property type="entry name" value="BD-FAE"/>
    <property type="match status" value="1"/>
</dbReference>
<sequence>MNILKRLLFLLMFTMVLCQTSAQEIIKLYDDEQDYLEVVENLSLDNESSDGLIRKVISPSIEMYSPEEINTFRPAVIICPGGGYSVIVYKGEGVTTAKKLAANGVVAFVLKYRLPDPSSDSSTMIPLQDAQKAIKIVRENASEWNINPDKIGIMGFSAGGHLASTLATHYDPVINNPEGTNLRPDFQILVYPVISMSDSLTHMGSRTQLLGENPDPDQIIQYSSEWQVTKDTPPAYITHAADDNVVDVDNSIFYFEQLRHHQVPVEMHIYPKGNHGFIFKQESWIDPLFLWMKSSEIL</sequence>
<protein>
    <submittedName>
        <fullName evidence="4">Alpha/beta hydrolase</fullName>
    </submittedName>
</protein>
<evidence type="ECO:0000313" key="5">
    <source>
        <dbReference type="Proteomes" id="UP000708576"/>
    </source>
</evidence>
<dbReference type="GO" id="GO:0016787">
    <property type="term" value="F:hydrolase activity"/>
    <property type="evidence" value="ECO:0007669"/>
    <property type="project" value="UniProtKB-KW"/>
</dbReference>
<feature type="domain" description="BD-FAE-like" evidence="3">
    <location>
        <begin position="62"/>
        <end position="256"/>
    </location>
</feature>
<organism evidence="4 5">
    <name type="scientific">Carboxylicivirga linearis</name>
    <dbReference type="NCBI Taxonomy" id="1628157"/>
    <lineage>
        <taxon>Bacteria</taxon>
        <taxon>Pseudomonadati</taxon>
        <taxon>Bacteroidota</taxon>
        <taxon>Bacteroidia</taxon>
        <taxon>Marinilabiliales</taxon>
        <taxon>Marinilabiliaceae</taxon>
        <taxon>Carboxylicivirga</taxon>
    </lineage>
</organism>
<keyword evidence="2" id="KW-0732">Signal</keyword>
<evidence type="ECO:0000259" key="3">
    <source>
        <dbReference type="Pfam" id="PF20434"/>
    </source>
</evidence>
<evidence type="ECO:0000256" key="2">
    <source>
        <dbReference type="SAM" id="SignalP"/>
    </source>
</evidence>
<accession>A0ABS5JXR5</accession>
<dbReference type="InterPro" id="IPR029058">
    <property type="entry name" value="AB_hydrolase_fold"/>
</dbReference>
<dbReference type="Proteomes" id="UP000708576">
    <property type="component" value="Unassembled WGS sequence"/>
</dbReference>
<keyword evidence="1 4" id="KW-0378">Hydrolase</keyword>
<dbReference type="InterPro" id="IPR050300">
    <property type="entry name" value="GDXG_lipolytic_enzyme"/>
</dbReference>
<dbReference type="InterPro" id="IPR049492">
    <property type="entry name" value="BD-FAE-like_dom"/>
</dbReference>
<name>A0ABS5JXR5_9BACT</name>
<comment type="caution">
    <text evidence="4">The sequence shown here is derived from an EMBL/GenBank/DDBJ whole genome shotgun (WGS) entry which is preliminary data.</text>
</comment>
<proteinExistence type="predicted"/>
<dbReference type="SUPFAM" id="SSF53474">
    <property type="entry name" value="alpha/beta-Hydrolases"/>
    <property type="match status" value="1"/>
</dbReference>
<feature type="signal peptide" evidence="2">
    <location>
        <begin position="1"/>
        <end position="22"/>
    </location>
</feature>
<keyword evidence="5" id="KW-1185">Reference proteome</keyword>
<reference evidence="4 5" key="1">
    <citation type="journal article" date="2015" name="Int. J. Syst. Evol. Microbiol.">
        <title>Carboxylicivirga linearis sp. nov., isolated from a sea cucumber culture pond.</title>
        <authorList>
            <person name="Wang F.Q."/>
            <person name="Zhou Y.X."/>
            <person name="Lin X.Z."/>
            <person name="Chen G.J."/>
            <person name="Du Z.J."/>
        </authorList>
    </citation>
    <scope>NUCLEOTIDE SEQUENCE [LARGE SCALE GENOMIC DNA]</scope>
    <source>
        <strain evidence="4 5">FB218</strain>
    </source>
</reference>
<dbReference type="RefSeq" id="WP_212216918.1">
    <property type="nucleotide sequence ID" value="NZ_JAGUCO010000013.1"/>
</dbReference>
<dbReference type="PANTHER" id="PTHR48081">
    <property type="entry name" value="AB HYDROLASE SUPERFAMILY PROTEIN C4A8.06C"/>
    <property type="match status" value="1"/>
</dbReference>